<protein>
    <submittedName>
        <fullName evidence="2">Diamine N-acetyltransferase</fullName>
    </submittedName>
</protein>
<reference evidence="3" key="1">
    <citation type="submission" date="2016-10" db="EMBL/GenBank/DDBJ databases">
        <authorList>
            <person name="Varghese N."/>
            <person name="Submissions S."/>
        </authorList>
    </citation>
    <scope>NUCLEOTIDE SEQUENCE [LARGE SCALE GENOMIC DNA]</scope>
    <source>
        <strain evidence="3">DSM 28881</strain>
    </source>
</reference>
<dbReference type="SUPFAM" id="SSF55729">
    <property type="entry name" value="Acyl-CoA N-acyltransferases (Nat)"/>
    <property type="match status" value="1"/>
</dbReference>
<accession>A0A1I3QLH6</accession>
<evidence type="ECO:0000313" key="2">
    <source>
        <dbReference type="EMBL" id="SFJ34973.1"/>
    </source>
</evidence>
<dbReference type="RefSeq" id="WP_090840570.1">
    <property type="nucleotide sequence ID" value="NZ_CANKYB010000003.1"/>
</dbReference>
<organism evidence="2 3">
    <name type="scientific">Olleya namhaensis</name>
    <dbReference type="NCBI Taxonomy" id="1144750"/>
    <lineage>
        <taxon>Bacteria</taxon>
        <taxon>Pseudomonadati</taxon>
        <taxon>Bacteroidota</taxon>
        <taxon>Flavobacteriia</taxon>
        <taxon>Flavobacteriales</taxon>
        <taxon>Flavobacteriaceae</taxon>
    </lineage>
</organism>
<dbReference type="InterPro" id="IPR000182">
    <property type="entry name" value="GNAT_dom"/>
</dbReference>
<gene>
    <name evidence="2" type="ORF">SAMN05443431_106217</name>
</gene>
<dbReference type="STRING" id="1144750.SAMN05443431_106217"/>
<dbReference type="PANTHER" id="PTHR43415">
    <property type="entry name" value="SPERMIDINE N(1)-ACETYLTRANSFERASE"/>
    <property type="match status" value="1"/>
</dbReference>
<dbReference type="GO" id="GO:0016747">
    <property type="term" value="F:acyltransferase activity, transferring groups other than amino-acyl groups"/>
    <property type="evidence" value="ECO:0007669"/>
    <property type="project" value="InterPro"/>
</dbReference>
<keyword evidence="2" id="KW-0808">Transferase</keyword>
<dbReference type="EMBL" id="FORM01000006">
    <property type="protein sequence ID" value="SFJ34973.1"/>
    <property type="molecule type" value="Genomic_DNA"/>
</dbReference>
<dbReference type="AlphaFoldDB" id="A0A1I3QLH6"/>
<sequence>MLTLKGEHIYLRALEPEDLSFIHTIENDESIWEISNTITPYSKYLIKQYLDQAHKDIFEVKQLRLVICNYKHQAMGMIDVFDFDFKNRRAGIGILIKETDDRQKGNGKEALQLLTSYCFKHLDLHQLYCNISEDNTASLALFKNQGFKEIGLKKDWNYLNGQYKNEYLFQLINTNVY</sequence>
<dbReference type="PANTHER" id="PTHR43415:SF3">
    <property type="entry name" value="GNAT-FAMILY ACETYLTRANSFERASE"/>
    <property type="match status" value="1"/>
</dbReference>
<evidence type="ECO:0000313" key="3">
    <source>
        <dbReference type="Proteomes" id="UP000199559"/>
    </source>
</evidence>
<dbReference type="Pfam" id="PF13302">
    <property type="entry name" value="Acetyltransf_3"/>
    <property type="match status" value="1"/>
</dbReference>
<evidence type="ECO:0000259" key="1">
    <source>
        <dbReference type="PROSITE" id="PS51186"/>
    </source>
</evidence>
<proteinExistence type="predicted"/>
<dbReference type="Proteomes" id="UP000199559">
    <property type="component" value="Unassembled WGS sequence"/>
</dbReference>
<dbReference type="InterPro" id="IPR016181">
    <property type="entry name" value="Acyl_CoA_acyltransferase"/>
</dbReference>
<keyword evidence="3" id="KW-1185">Reference proteome</keyword>
<dbReference type="PROSITE" id="PS51186">
    <property type="entry name" value="GNAT"/>
    <property type="match status" value="1"/>
</dbReference>
<feature type="domain" description="N-acetyltransferase" evidence="1">
    <location>
        <begin position="9"/>
        <end position="165"/>
    </location>
</feature>
<name>A0A1I3QLH6_9FLAO</name>
<dbReference type="Gene3D" id="3.40.630.30">
    <property type="match status" value="1"/>
</dbReference>